<dbReference type="AlphaFoldDB" id="A0A1F8DTM5"/>
<gene>
    <name evidence="1" type="ORF">A2755_02045</name>
</gene>
<reference evidence="1 2" key="1">
    <citation type="journal article" date="2016" name="Nat. Commun.">
        <title>Thousands of microbial genomes shed light on interconnected biogeochemical processes in an aquifer system.</title>
        <authorList>
            <person name="Anantharaman K."/>
            <person name="Brown C.T."/>
            <person name="Hug L.A."/>
            <person name="Sharon I."/>
            <person name="Castelle C.J."/>
            <person name="Probst A.J."/>
            <person name="Thomas B.C."/>
            <person name="Singh A."/>
            <person name="Wilkins M.J."/>
            <person name="Karaoz U."/>
            <person name="Brodie E.L."/>
            <person name="Williams K.H."/>
            <person name="Hubbard S.S."/>
            <person name="Banfield J.F."/>
        </authorList>
    </citation>
    <scope>NUCLEOTIDE SEQUENCE [LARGE SCALE GENOMIC DNA]</scope>
</reference>
<proteinExistence type="predicted"/>
<name>A0A1F8DTM5_9BACT</name>
<protein>
    <submittedName>
        <fullName evidence="1">Uncharacterized protein</fullName>
    </submittedName>
</protein>
<evidence type="ECO:0000313" key="2">
    <source>
        <dbReference type="Proteomes" id="UP000177029"/>
    </source>
</evidence>
<organism evidence="1 2">
    <name type="scientific">Candidatus Wolfebacteria bacterium RIFCSPHIGHO2_01_FULL_48_22</name>
    <dbReference type="NCBI Taxonomy" id="1802555"/>
    <lineage>
        <taxon>Bacteria</taxon>
        <taxon>Candidatus Wolfeibacteriota</taxon>
    </lineage>
</organism>
<dbReference type="EMBL" id="MGIP01000011">
    <property type="protein sequence ID" value="OGM91168.1"/>
    <property type="molecule type" value="Genomic_DNA"/>
</dbReference>
<dbReference type="Proteomes" id="UP000177029">
    <property type="component" value="Unassembled WGS sequence"/>
</dbReference>
<accession>A0A1F8DTM5</accession>
<sequence length="153" mass="17780">MLTNIKNFRITFPQLSHRKLLKICQKAWFSEHESTHATSSAFVIICAGKLEATLRCDALWILSRTLCRRHPGNNSHHGEYKARKTELIPRKVAWDKTSQRRTYFETCGKCPVQATCEFNVPSAEYYRRGVLQKRGKREKPPDLFVDDADLIKK</sequence>
<comment type="caution">
    <text evidence="1">The sequence shown here is derived from an EMBL/GenBank/DDBJ whole genome shotgun (WGS) entry which is preliminary data.</text>
</comment>
<evidence type="ECO:0000313" key="1">
    <source>
        <dbReference type="EMBL" id="OGM91168.1"/>
    </source>
</evidence>